<dbReference type="EMBL" id="JXNU01000003">
    <property type="protein sequence ID" value="KKF36447.1"/>
    <property type="molecule type" value="Genomic_DNA"/>
</dbReference>
<dbReference type="EMBL" id="JXNU01000003">
    <property type="protein sequence ID" value="KKF37593.1"/>
    <property type="molecule type" value="Genomic_DNA"/>
</dbReference>
<dbReference type="RefSeq" id="WP_040465870.1">
    <property type="nucleotide sequence ID" value="NZ_CP089932.1"/>
</dbReference>
<sequence>MHKLEPVEAHEAGMSSNSLPFPRTDAMSSPTDTVPGRTRTECPLTSVHRYHIVGHKEQGMVGRPPWPNKSSTGQQENGLGKSRSRIGSQSGQCMAWS</sequence>
<evidence type="ECO:0000313" key="2">
    <source>
        <dbReference type="EMBL" id="KKF36447.1"/>
    </source>
</evidence>
<accession>A0A0M2KGL2</accession>
<evidence type="ECO:0000313" key="3">
    <source>
        <dbReference type="EMBL" id="KKF37593.1"/>
    </source>
</evidence>
<gene>
    <name evidence="2" type="ORF">SY86_14960</name>
    <name evidence="3" type="ORF">SY86_22875</name>
</gene>
<evidence type="ECO:0000313" key="4">
    <source>
        <dbReference type="Proteomes" id="UP000033924"/>
    </source>
</evidence>
<proteinExistence type="predicted"/>
<dbReference type="Proteomes" id="UP000033924">
    <property type="component" value="Unassembled WGS sequence"/>
</dbReference>
<dbReference type="AlphaFoldDB" id="A0A0M2KGL2"/>
<reference evidence="2 4" key="1">
    <citation type="submission" date="2015-01" db="EMBL/GenBank/DDBJ databases">
        <title>Erwinia tracheiphila.</title>
        <authorList>
            <person name="Shapiro L.R."/>
        </authorList>
    </citation>
    <scope>NUCLEOTIDE SEQUENCE [LARGE SCALE GENOMIC DNA]</scope>
    <source>
        <strain evidence="2 4">BuffGH</strain>
    </source>
</reference>
<keyword evidence="4" id="KW-1185">Reference proteome</keyword>
<feature type="compositionally biased region" description="Polar residues" evidence="1">
    <location>
        <begin position="85"/>
        <end position="97"/>
    </location>
</feature>
<name>A0A0M2KGL2_9GAMM</name>
<evidence type="ECO:0000256" key="1">
    <source>
        <dbReference type="SAM" id="MobiDB-lite"/>
    </source>
</evidence>
<feature type="compositionally biased region" description="Basic and acidic residues" evidence="1">
    <location>
        <begin position="1"/>
        <end position="11"/>
    </location>
</feature>
<feature type="compositionally biased region" description="Polar residues" evidence="1">
    <location>
        <begin position="68"/>
        <end position="77"/>
    </location>
</feature>
<feature type="region of interest" description="Disordered" evidence="1">
    <location>
        <begin position="1"/>
        <end position="97"/>
    </location>
</feature>
<protein>
    <submittedName>
        <fullName evidence="2">Uncharacterized protein</fullName>
    </submittedName>
</protein>
<organism evidence="2 4">
    <name type="scientific">Erwinia tracheiphila</name>
    <dbReference type="NCBI Taxonomy" id="65700"/>
    <lineage>
        <taxon>Bacteria</taxon>
        <taxon>Pseudomonadati</taxon>
        <taxon>Pseudomonadota</taxon>
        <taxon>Gammaproteobacteria</taxon>
        <taxon>Enterobacterales</taxon>
        <taxon>Erwiniaceae</taxon>
        <taxon>Erwinia</taxon>
    </lineage>
</organism>
<comment type="caution">
    <text evidence="2">The sequence shown here is derived from an EMBL/GenBank/DDBJ whole genome shotgun (WGS) entry which is preliminary data.</text>
</comment>